<dbReference type="InterPro" id="IPR012337">
    <property type="entry name" value="RNaseH-like_sf"/>
</dbReference>
<evidence type="ECO:0000259" key="1">
    <source>
        <dbReference type="PROSITE" id="PS50879"/>
    </source>
</evidence>
<dbReference type="Pfam" id="PF13456">
    <property type="entry name" value="RVT_3"/>
    <property type="match status" value="1"/>
</dbReference>
<organism evidence="2 3">
    <name type="scientific">Gomphosphaeria aponina SAG 52.96 = DSM 107014</name>
    <dbReference type="NCBI Taxonomy" id="1521640"/>
    <lineage>
        <taxon>Bacteria</taxon>
        <taxon>Bacillati</taxon>
        <taxon>Cyanobacteriota</taxon>
        <taxon>Cyanophyceae</taxon>
        <taxon>Oscillatoriophycideae</taxon>
        <taxon>Chroococcales</taxon>
        <taxon>Gomphosphaeriaceae</taxon>
        <taxon>Gomphosphaeria</taxon>
    </lineage>
</organism>
<name>A0A941GV29_9CHRO</name>
<gene>
    <name evidence="2" type="ORF">DSM107014_15035</name>
</gene>
<reference evidence="2" key="1">
    <citation type="submission" date="2021-02" db="EMBL/GenBank/DDBJ databases">
        <title>Metagenome analyses of Stigonema ocellatum DSM 106950, Chlorogloea purpurea SAG 13.99 and Gomphosphaeria aponina DSM 107014.</title>
        <authorList>
            <person name="Marter P."/>
            <person name="Huang S."/>
        </authorList>
    </citation>
    <scope>NUCLEOTIDE SEQUENCE</scope>
    <source>
        <strain evidence="2">JP213</strain>
    </source>
</reference>
<sequence length="188" mass="20318">MSKKKKSNNYQPSNIPVLFFDGGSRGNPGKAAGAAVILMPDGVCHSVSEFLDFATNNEAEYTGLIVGLQEAKALGLQELQVKGDSNLVVNQVNGVWKINSDRLRSLCNQARSLSRSFQKVTINWIPRDQNKLADAAANQCMNQGFGSSNSFQRQKKTPVAENISSEIEPAIANTPAGIEPTIAQIIKL</sequence>
<proteinExistence type="predicted"/>
<dbReference type="PANTHER" id="PTHR46387">
    <property type="entry name" value="POLYNUCLEOTIDYL TRANSFERASE, RIBONUCLEASE H-LIKE SUPERFAMILY PROTEIN"/>
    <property type="match status" value="1"/>
</dbReference>
<dbReference type="Proteomes" id="UP000767446">
    <property type="component" value="Unassembled WGS sequence"/>
</dbReference>
<evidence type="ECO:0000313" key="2">
    <source>
        <dbReference type="EMBL" id="MBR8829187.1"/>
    </source>
</evidence>
<comment type="caution">
    <text evidence="2">The sequence shown here is derived from an EMBL/GenBank/DDBJ whole genome shotgun (WGS) entry which is preliminary data.</text>
</comment>
<dbReference type="CDD" id="cd09279">
    <property type="entry name" value="RNase_HI_like"/>
    <property type="match status" value="1"/>
</dbReference>
<dbReference type="PANTHER" id="PTHR46387:SF2">
    <property type="entry name" value="RIBONUCLEASE HI"/>
    <property type="match status" value="1"/>
</dbReference>
<dbReference type="Gene3D" id="3.30.420.10">
    <property type="entry name" value="Ribonuclease H-like superfamily/Ribonuclease H"/>
    <property type="match status" value="1"/>
</dbReference>
<dbReference type="InterPro" id="IPR036397">
    <property type="entry name" value="RNaseH_sf"/>
</dbReference>
<evidence type="ECO:0000313" key="3">
    <source>
        <dbReference type="Proteomes" id="UP000767446"/>
    </source>
</evidence>
<dbReference type="SUPFAM" id="SSF53098">
    <property type="entry name" value="Ribonuclease H-like"/>
    <property type="match status" value="1"/>
</dbReference>
<dbReference type="EMBL" id="JADQBC010000115">
    <property type="protein sequence ID" value="MBR8829187.1"/>
    <property type="molecule type" value="Genomic_DNA"/>
</dbReference>
<dbReference type="PROSITE" id="PS50879">
    <property type="entry name" value="RNASE_H_1"/>
    <property type="match status" value="1"/>
</dbReference>
<dbReference type="InterPro" id="IPR002156">
    <property type="entry name" value="RNaseH_domain"/>
</dbReference>
<accession>A0A941GV29</accession>
<dbReference type="GO" id="GO:0004523">
    <property type="term" value="F:RNA-DNA hybrid ribonuclease activity"/>
    <property type="evidence" value="ECO:0007669"/>
    <property type="project" value="InterPro"/>
</dbReference>
<protein>
    <submittedName>
        <fullName evidence="2">Ribonuclease HI family protein</fullName>
    </submittedName>
</protein>
<dbReference type="AlphaFoldDB" id="A0A941GV29"/>
<dbReference type="GO" id="GO:0003676">
    <property type="term" value="F:nucleic acid binding"/>
    <property type="evidence" value="ECO:0007669"/>
    <property type="project" value="InterPro"/>
</dbReference>
<feature type="domain" description="RNase H type-1" evidence="1">
    <location>
        <begin position="12"/>
        <end position="146"/>
    </location>
</feature>